<dbReference type="EMBL" id="JACSPQ010000053">
    <property type="protein sequence ID" value="MBD8003310.1"/>
    <property type="molecule type" value="Genomic_DNA"/>
</dbReference>
<gene>
    <name evidence="2" type="ORF">H9626_14065</name>
</gene>
<keyword evidence="1" id="KW-0472">Membrane</keyword>
<proteinExistence type="predicted"/>
<dbReference type="Proteomes" id="UP000616346">
    <property type="component" value="Unassembled WGS sequence"/>
</dbReference>
<evidence type="ECO:0000256" key="1">
    <source>
        <dbReference type="SAM" id="Phobius"/>
    </source>
</evidence>
<comment type="caution">
    <text evidence="2">The sequence shown here is derived from an EMBL/GenBank/DDBJ whole genome shotgun (WGS) entry which is preliminary data.</text>
</comment>
<keyword evidence="1" id="KW-0812">Transmembrane</keyword>
<evidence type="ECO:0008006" key="4">
    <source>
        <dbReference type="Google" id="ProtNLM"/>
    </source>
</evidence>
<protein>
    <recommendedName>
        <fullName evidence="4">Cell division protein FtsL</fullName>
    </recommendedName>
</protein>
<name>A0ABR8VEV3_9BACT</name>
<keyword evidence="1" id="KW-1133">Transmembrane helix</keyword>
<evidence type="ECO:0000313" key="3">
    <source>
        <dbReference type="Proteomes" id="UP000616346"/>
    </source>
</evidence>
<dbReference type="RefSeq" id="WP_178257214.1">
    <property type="nucleotide sequence ID" value="NZ_JACSPQ010000053.1"/>
</dbReference>
<reference evidence="2 3" key="1">
    <citation type="submission" date="2020-08" db="EMBL/GenBank/DDBJ databases">
        <title>A Genomic Blueprint of the Chicken Gut Microbiome.</title>
        <authorList>
            <person name="Gilroy R."/>
            <person name="Ravi A."/>
            <person name="Getino M."/>
            <person name="Pursley I."/>
            <person name="Horton D.L."/>
            <person name="Alikhan N.-F."/>
            <person name="Baker D."/>
            <person name="Gharbi K."/>
            <person name="Hall N."/>
            <person name="Watson M."/>
            <person name="Adriaenssens E.M."/>
            <person name="Foster-Nyarko E."/>
            <person name="Jarju S."/>
            <person name="Secka A."/>
            <person name="Antonio M."/>
            <person name="Oren A."/>
            <person name="Chaudhuri R."/>
            <person name="La Ragione R.M."/>
            <person name="Hildebrand F."/>
            <person name="Pallen M.J."/>
        </authorList>
    </citation>
    <scope>NUCLEOTIDE SEQUENCE [LARGE SCALE GENOMIC DNA]</scope>
    <source>
        <strain evidence="2 3">Sa1YUN3</strain>
    </source>
</reference>
<evidence type="ECO:0000313" key="2">
    <source>
        <dbReference type="EMBL" id="MBD8003310.1"/>
    </source>
</evidence>
<keyword evidence="3" id="KW-1185">Reference proteome</keyword>
<feature type="transmembrane region" description="Helical" evidence="1">
    <location>
        <begin position="33"/>
        <end position="49"/>
    </location>
</feature>
<accession>A0ABR8VEV3</accession>
<dbReference type="InterPro" id="IPR045755">
    <property type="entry name" value="FtsL-like"/>
</dbReference>
<organism evidence="2 3">
    <name type="scientific">Phocaeicola faecium</name>
    <dbReference type="NCBI Taxonomy" id="2762213"/>
    <lineage>
        <taxon>Bacteria</taxon>
        <taxon>Pseudomonadati</taxon>
        <taxon>Bacteroidota</taxon>
        <taxon>Bacteroidia</taxon>
        <taxon>Bacteroidales</taxon>
        <taxon>Bacteroidaceae</taxon>
        <taxon>Phocaeicola</taxon>
    </lineage>
</organism>
<dbReference type="Pfam" id="PF19579">
    <property type="entry name" value="FtsL_2"/>
    <property type="match status" value="1"/>
</dbReference>
<sequence>MEQQEDKQQETFHITLKSILGGDILAHNFLRKQANLLILIVILTIFYINNRYESQREIIEIDRLKKELVDTKYDALTISSELTERSRQSRIEEYVATEEGKMPLQTATTPPFLIKEKK</sequence>